<gene>
    <name evidence="2" type="ORF">V1477_015129</name>
</gene>
<proteinExistence type="predicted"/>
<reference evidence="2 3" key="1">
    <citation type="journal article" date="2024" name="Ann. Entomol. Soc. Am.">
        <title>Genomic analyses of the southern and eastern yellowjacket wasps (Hymenoptera: Vespidae) reveal evolutionary signatures of social life.</title>
        <authorList>
            <person name="Catto M.A."/>
            <person name="Caine P.B."/>
            <person name="Orr S.E."/>
            <person name="Hunt B.G."/>
            <person name="Goodisman M.A.D."/>
        </authorList>
    </citation>
    <scope>NUCLEOTIDE SEQUENCE [LARGE SCALE GENOMIC DNA]</scope>
    <source>
        <strain evidence="2">232</strain>
        <tissue evidence="2">Head and thorax</tissue>
    </source>
</reference>
<organism evidence="2 3">
    <name type="scientific">Vespula maculifrons</name>
    <name type="common">Eastern yellow jacket</name>
    <name type="synonym">Wasp</name>
    <dbReference type="NCBI Taxonomy" id="7453"/>
    <lineage>
        <taxon>Eukaryota</taxon>
        <taxon>Metazoa</taxon>
        <taxon>Ecdysozoa</taxon>
        <taxon>Arthropoda</taxon>
        <taxon>Hexapoda</taxon>
        <taxon>Insecta</taxon>
        <taxon>Pterygota</taxon>
        <taxon>Neoptera</taxon>
        <taxon>Endopterygota</taxon>
        <taxon>Hymenoptera</taxon>
        <taxon>Apocrita</taxon>
        <taxon>Aculeata</taxon>
        <taxon>Vespoidea</taxon>
        <taxon>Vespidae</taxon>
        <taxon>Vespinae</taxon>
        <taxon>Vespula</taxon>
    </lineage>
</organism>
<feature type="compositionally biased region" description="Basic residues" evidence="1">
    <location>
        <begin position="1"/>
        <end position="15"/>
    </location>
</feature>
<comment type="caution">
    <text evidence="2">The sequence shown here is derived from an EMBL/GenBank/DDBJ whole genome shotgun (WGS) entry which is preliminary data.</text>
</comment>
<feature type="compositionally biased region" description="Basic and acidic residues" evidence="1">
    <location>
        <begin position="80"/>
        <end position="90"/>
    </location>
</feature>
<feature type="region of interest" description="Disordered" evidence="1">
    <location>
        <begin position="1"/>
        <end position="90"/>
    </location>
</feature>
<dbReference type="Proteomes" id="UP001607303">
    <property type="component" value="Unassembled WGS sequence"/>
</dbReference>
<feature type="compositionally biased region" description="Polar residues" evidence="1">
    <location>
        <begin position="52"/>
        <end position="64"/>
    </location>
</feature>
<dbReference type="EMBL" id="JAYRBN010000075">
    <property type="protein sequence ID" value="KAL2732888.1"/>
    <property type="molecule type" value="Genomic_DNA"/>
</dbReference>
<evidence type="ECO:0000256" key="1">
    <source>
        <dbReference type="SAM" id="MobiDB-lite"/>
    </source>
</evidence>
<keyword evidence="3" id="KW-1185">Reference proteome</keyword>
<feature type="compositionally biased region" description="Low complexity" evidence="1">
    <location>
        <begin position="38"/>
        <end position="51"/>
    </location>
</feature>
<name>A0ABD2BKJ2_VESMC</name>
<accession>A0ABD2BKJ2</accession>
<evidence type="ECO:0000313" key="2">
    <source>
        <dbReference type="EMBL" id="KAL2732888.1"/>
    </source>
</evidence>
<dbReference type="AlphaFoldDB" id="A0ABD2BKJ2"/>
<protein>
    <submittedName>
        <fullName evidence="2">Uncharacterized protein</fullName>
    </submittedName>
</protein>
<sequence length="90" mass="10342">MKKKKMKKKKKKKKKKDEEDEEKKRIKGHVRSVDSTPTNTSSILSKSSTDSLQCLHNTVPVQGHQTKKTISHSSIVSIKLEQERKGKEKK</sequence>
<evidence type="ECO:0000313" key="3">
    <source>
        <dbReference type="Proteomes" id="UP001607303"/>
    </source>
</evidence>